<accession>A0A258HLV2</accession>
<evidence type="ECO:0000256" key="1">
    <source>
        <dbReference type="SAM" id="MobiDB-lite"/>
    </source>
</evidence>
<name>A0A258HLV2_9CAUL</name>
<comment type="caution">
    <text evidence="2">The sequence shown here is derived from an EMBL/GenBank/DDBJ whole genome shotgun (WGS) entry which is preliminary data.</text>
</comment>
<gene>
    <name evidence="2" type="ORF">B7Y86_05525</name>
</gene>
<proteinExistence type="predicted"/>
<protein>
    <submittedName>
        <fullName evidence="2">Uncharacterized protein</fullName>
    </submittedName>
</protein>
<sequence length="70" mass="7576">MPRRPPKVIRPVDAREEAALGAPLDASFPSSNAVAVLDPAAERRRLQPAAQPGRPDGRSQSQPRNKDIQP</sequence>
<evidence type="ECO:0000313" key="2">
    <source>
        <dbReference type="EMBL" id="OYX57597.1"/>
    </source>
</evidence>
<organism evidence="2 3">
    <name type="scientific">Brevundimonas subvibrioides</name>
    <dbReference type="NCBI Taxonomy" id="74313"/>
    <lineage>
        <taxon>Bacteria</taxon>
        <taxon>Pseudomonadati</taxon>
        <taxon>Pseudomonadota</taxon>
        <taxon>Alphaproteobacteria</taxon>
        <taxon>Caulobacterales</taxon>
        <taxon>Caulobacteraceae</taxon>
        <taxon>Brevundimonas</taxon>
    </lineage>
</organism>
<feature type="region of interest" description="Disordered" evidence="1">
    <location>
        <begin position="41"/>
        <end position="70"/>
    </location>
</feature>
<evidence type="ECO:0000313" key="3">
    <source>
        <dbReference type="Proteomes" id="UP000216147"/>
    </source>
</evidence>
<dbReference type="AlphaFoldDB" id="A0A258HLV2"/>
<dbReference type="Proteomes" id="UP000216147">
    <property type="component" value="Unassembled WGS sequence"/>
</dbReference>
<dbReference type="EMBL" id="NCEQ01000005">
    <property type="protein sequence ID" value="OYX57597.1"/>
    <property type="molecule type" value="Genomic_DNA"/>
</dbReference>
<reference evidence="2 3" key="1">
    <citation type="submission" date="2017-03" db="EMBL/GenBank/DDBJ databases">
        <title>Lifting the veil on microbial sulfur biogeochemistry in mining wastewaters.</title>
        <authorList>
            <person name="Kantor R.S."/>
            <person name="Colenbrander Nelson T."/>
            <person name="Marshall S."/>
            <person name="Bennett D."/>
            <person name="Apte S."/>
            <person name="Camacho D."/>
            <person name="Thomas B.C."/>
            <person name="Warren L.A."/>
            <person name="Banfield J.F."/>
        </authorList>
    </citation>
    <scope>NUCLEOTIDE SEQUENCE [LARGE SCALE GENOMIC DNA]</scope>
    <source>
        <strain evidence="2">32-68-21</strain>
    </source>
</reference>